<dbReference type="InterPro" id="IPR036460">
    <property type="entry name" value="Cu_amine_oxidase_C_sf"/>
</dbReference>
<gene>
    <name evidence="3" type="ORF">J4032_10810</name>
</gene>
<proteinExistence type="predicted"/>
<sequence>MSSVRTCERGSPGPTAKHPGRATVDCGRGAPDSVDKWVNGEMPADPVVWVNTRFHHIARDEDQQSMPVHRQGFQLVPRDVTAMNPLTPADLVNRNGAPPSGS</sequence>
<dbReference type="Proteomes" id="UP000828924">
    <property type="component" value="Chromosome"/>
</dbReference>
<feature type="region of interest" description="Disordered" evidence="1">
    <location>
        <begin position="1"/>
        <end position="30"/>
    </location>
</feature>
<evidence type="ECO:0000313" key="3">
    <source>
        <dbReference type="EMBL" id="UNM11963.1"/>
    </source>
</evidence>
<accession>A0ABY3WQ75</accession>
<organism evidence="3 4">
    <name type="scientific">Streptomyces formicae</name>
    <dbReference type="NCBI Taxonomy" id="1616117"/>
    <lineage>
        <taxon>Bacteria</taxon>
        <taxon>Bacillati</taxon>
        <taxon>Actinomycetota</taxon>
        <taxon>Actinomycetes</taxon>
        <taxon>Kitasatosporales</taxon>
        <taxon>Streptomycetaceae</taxon>
        <taxon>Streptomyces</taxon>
    </lineage>
</organism>
<dbReference type="SUPFAM" id="SSF49998">
    <property type="entry name" value="Amine oxidase catalytic domain"/>
    <property type="match status" value="1"/>
</dbReference>
<evidence type="ECO:0000256" key="1">
    <source>
        <dbReference type="SAM" id="MobiDB-lite"/>
    </source>
</evidence>
<dbReference type="Gene3D" id="2.70.98.20">
    <property type="entry name" value="Copper amine oxidase, catalytic domain"/>
    <property type="match status" value="1"/>
</dbReference>
<dbReference type="EMBL" id="CP071872">
    <property type="protein sequence ID" value="UNM11963.1"/>
    <property type="molecule type" value="Genomic_DNA"/>
</dbReference>
<dbReference type="Pfam" id="PF01179">
    <property type="entry name" value="Cu_amine_oxid"/>
    <property type="match status" value="1"/>
</dbReference>
<keyword evidence="4" id="KW-1185">Reference proteome</keyword>
<protein>
    <recommendedName>
        <fullName evidence="2">Copper amine oxidase catalytic domain-containing protein</fullName>
    </recommendedName>
</protein>
<feature type="domain" description="Copper amine oxidase catalytic" evidence="2">
    <location>
        <begin position="28"/>
        <end position="85"/>
    </location>
</feature>
<dbReference type="InterPro" id="IPR015798">
    <property type="entry name" value="Cu_amine_oxidase_C"/>
</dbReference>
<evidence type="ECO:0000313" key="4">
    <source>
        <dbReference type="Proteomes" id="UP000828924"/>
    </source>
</evidence>
<name>A0ABY3WQ75_9ACTN</name>
<reference evidence="3 4" key="1">
    <citation type="submission" date="2021-03" db="EMBL/GenBank/DDBJ databases">
        <title>Complete genome of Streptomyces formicae strain 1H-GS9 (DSM 100524).</title>
        <authorList>
            <person name="Atanasov K.E."/>
            <person name="Altabella T."/>
            <person name="Ferrer A."/>
        </authorList>
    </citation>
    <scope>NUCLEOTIDE SEQUENCE [LARGE SCALE GENOMIC DNA]</scope>
    <source>
        <strain evidence="3 4">1H-GS9</strain>
    </source>
</reference>
<evidence type="ECO:0000259" key="2">
    <source>
        <dbReference type="Pfam" id="PF01179"/>
    </source>
</evidence>